<keyword evidence="3" id="KW-1133">Transmembrane helix</keyword>
<comment type="caution">
    <text evidence="5">The sequence shown here is derived from an EMBL/GenBank/DDBJ whole genome shotgun (WGS) entry which is preliminary data.</text>
</comment>
<accession>A0A0G0BLE6</accession>
<feature type="transmembrane region" description="Helical" evidence="3">
    <location>
        <begin position="7"/>
        <end position="24"/>
    </location>
</feature>
<dbReference type="Pfam" id="PF13529">
    <property type="entry name" value="Peptidase_C39_2"/>
    <property type="match status" value="1"/>
</dbReference>
<keyword evidence="3" id="KW-0812">Transmembrane</keyword>
<evidence type="ECO:0000313" key="5">
    <source>
        <dbReference type="EMBL" id="KKP31882.1"/>
    </source>
</evidence>
<reference evidence="5 6" key="1">
    <citation type="journal article" date="2015" name="Nature">
        <title>rRNA introns, odd ribosomes, and small enigmatic genomes across a large radiation of phyla.</title>
        <authorList>
            <person name="Brown C.T."/>
            <person name="Hug L.A."/>
            <person name="Thomas B.C."/>
            <person name="Sharon I."/>
            <person name="Castelle C.J."/>
            <person name="Singh A."/>
            <person name="Wilkins M.J."/>
            <person name="Williams K.H."/>
            <person name="Banfield J.F."/>
        </authorList>
    </citation>
    <scope>NUCLEOTIDE SEQUENCE [LARGE SCALE GENOMIC DNA]</scope>
</reference>
<proteinExistence type="predicted"/>
<dbReference type="PANTHER" id="PTHR45632">
    <property type="entry name" value="LD33804P"/>
    <property type="match status" value="1"/>
</dbReference>
<evidence type="ECO:0000256" key="3">
    <source>
        <dbReference type="SAM" id="Phobius"/>
    </source>
</evidence>
<dbReference type="Gene3D" id="3.90.70.10">
    <property type="entry name" value="Cysteine proteinases"/>
    <property type="match status" value="1"/>
</dbReference>
<evidence type="ECO:0000313" key="6">
    <source>
        <dbReference type="Proteomes" id="UP000034803"/>
    </source>
</evidence>
<evidence type="ECO:0000256" key="2">
    <source>
        <dbReference type="ARBA" id="ARBA00022737"/>
    </source>
</evidence>
<dbReference type="SUPFAM" id="SSF117281">
    <property type="entry name" value="Kelch motif"/>
    <property type="match status" value="2"/>
</dbReference>
<keyword evidence="3" id="KW-0472">Membrane</keyword>
<feature type="domain" description="Peptidase C39-like" evidence="4">
    <location>
        <begin position="359"/>
        <end position="492"/>
    </location>
</feature>
<dbReference type="InterPro" id="IPR039564">
    <property type="entry name" value="Peptidase_C39-like"/>
</dbReference>
<dbReference type="EMBL" id="LBOI01000004">
    <property type="protein sequence ID" value="KKP31882.1"/>
    <property type="molecule type" value="Genomic_DNA"/>
</dbReference>
<dbReference type="Gene3D" id="2.120.10.80">
    <property type="entry name" value="Kelch-type beta propeller"/>
    <property type="match status" value="2"/>
</dbReference>
<dbReference type="PANTHER" id="PTHR45632:SF3">
    <property type="entry name" value="KELCH-LIKE PROTEIN 32"/>
    <property type="match status" value="1"/>
</dbReference>
<sequence length="717" mass="79756">MNKHTKLFLSSLIFLIASIVYIFLPRNSLSAETLSSWTNSASMPDINGVASHYSFISNNKLYILGGANSEVISSGLYSTISPNGLLSSWTNTTSPLNQLWHSGTTYDRYVYILGGANSSIQNIKDVVVGIIGSDGNISSWKTTTQLPQTLALGSAITLNNRIYFAGGSTNRFEYQASRDEIYFATINPTDGTLDSWTLAGNLPEPMVGFGMVEINGYVYIIGGKNLSNQILDSVQRAFVNPDGTLGNWNSMFSLPKAVTRSGVAKTSNLLVSVGGITVSGITDSGIIDDVFFAKIKPNGEIDEWTTSPYKLPKINCCSPLVSWNNHLYLTGGHYGTPYGYYNDVFTAKVIFDTPEYISLDVPNLKQYEGGWQNDFYGHTNKTIKDYGCALTSASMVLKFFGHNIDPRELNTWLKDQNDGYIRNNLVNWLAISRYTKLHESISSPTLEYLRSSFEANKILNNLQNNLPTIVKVPGHFVVTKSQTETSFGINDPGYNDRDELSPEYPDNHIQSLNTYTQSQTDLSYMMFIADKDITFKLFDSSNNLVNNTQTYIEEPINELDGSNKSGEPLSILIFSKPPSGEYSLEITGPTGPYQFDSYLYDVNGNVTQNTFNGYIFDNEKGTYLIYFNGNKNVGVSYSEIYKSLQKAFENKFILNKGILTAIKAQIQASEKLISNSMIFPSKIIIQTLIKQIQNLTPKFIDPEFSLSLLSDLKSLIY</sequence>
<keyword evidence="1" id="KW-0880">Kelch repeat</keyword>
<name>A0A0G0BLE6_9BACT</name>
<protein>
    <recommendedName>
        <fullName evidence="4">Peptidase C39-like domain-containing protein</fullName>
    </recommendedName>
</protein>
<organism evidence="5 6">
    <name type="scientific">Candidatus Woesebacteria bacterium GW2011_GWC2_31_9</name>
    <dbReference type="NCBI Taxonomy" id="1618586"/>
    <lineage>
        <taxon>Bacteria</taxon>
        <taxon>Candidatus Woeseibacteriota</taxon>
    </lineage>
</organism>
<evidence type="ECO:0000256" key="1">
    <source>
        <dbReference type="ARBA" id="ARBA00022441"/>
    </source>
</evidence>
<dbReference type="InterPro" id="IPR015915">
    <property type="entry name" value="Kelch-typ_b-propeller"/>
</dbReference>
<dbReference type="Proteomes" id="UP000034803">
    <property type="component" value="Unassembled WGS sequence"/>
</dbReference>
<keyword evidence="2" id="KW-0677">Repeat</keyword>
<dbReference type="AlphaFoldDB" id="A0A0G0BLE6"/>
<gene>
    <name evidence="5" type="ORF">UR21_C0004G0018</name>
</gene>
<evidence type="ECO:0000259" key="4">
    <source>
        <dbReference type="Pfam" id="PF13529"/>
    </source>
</evidence>